<organism evidence="2 3">
    <name type="scientific">Phytophthora boehmeriae</name>
    <dbReference type="NCBI Taxonomy" id="109152"/>
    <lineage>
        <taxon>Eukaryota</taxon>
        <taxon>Sar</taxon>
        <taxon>Stramenopiles</taxon>
        <taxon>Oomycota</taxon>
        <taxon>Peronosporomycetes</taxon>
        <taxon>Peronosporales</taxon>
        <taxon>Peronosporaceae</taxon>
        <taxon>Phytophthora</taxon>
    </lineage>
</organism>
<evidence type="ECO:0000256" key="1">
    <source>
        <dbReference type="SAM" id="MobiDB-lite"/>
    </source>
</evidence>
<protein>
    <submittedName>
        <fullName evidence="2">Uncharacterized protein</fullName>
    </submittedName>
</protein>
<name>A0A8T1X7T4_9STRA</name>
<proteinExistence type="predicted"/>
<evidence type="ECO:0000313" key="3">
    <source>
        <dbReference type="Proteomes" id="UP000693981"/>
    </source>
</evidence>
<accession>A0A8T1X7T4</accession>
<evidence type="ECO:0000313" key="2">
    <source>
        <dbReference type="EMBL" id="KAG7402075.1"/>
    </source>
</evidence>
<keyword evidence="3" id="KW-1185">Reference proteome</keyword>
<gene>
    <name evidence="2" type="ORF">PHYBOEH_007289</name>
</gene>
<sequence>MRISVLHRNRVSLLAYCDDPTTKHPTKSSREDPVTQNKAPSTMANIKVAKWKQSVRRTEATTPLLEDISQGLVRVVATHEAMENVCEDREIKSKTMGDNSAPCERRRSEDNSSLLGLLGFLEVSKVV</sequence>
<comment type="caution">
    <text evidence="2">The sequence shown here is derived from an EMBL/GenBank/DDBJ whole genome shotgun (WGS) entry which is preliminary data.</text>
</comment>
<feature type="region of interest" description="Disordered" evidence="1">
    <location>
        <begin position="91"/>
        <end position="110"/>
    </location>
</feature>
<dbReference type="EMBL" id="JAGDFL010000004">
    <property type="protein sequence ID" value="KAG7402075.1"/>
    <property type="molecule type" value="Genomic_DNA"/>
</dbReference>
<dbReference type="Proteomes" id="UP000693981">
    <property type="component" value="Unassembled WGS sequence"/>
</dbReference>
<reference evidence="2" key="1">
    <citation type="submission" date="2021-02" db="EMBL/GenBank/DDBJ databases">
        <authorList>
            <person name="Palmer J.M."/>
        </authorList>
    </citation>
    <scope>NUCLEOTIDE SEQUENCE</scope>
    <source>
        <strain evidence="2">SCRP23</strain>
    </source>
</reference>
<dbReference type="AlphaFoldDB" id="A0A8T1X7T4"/>
<dbReference type="OrthoDB" id="10491360at2759"/>
<feature type="region of interest" description="Disordered" evidence="1">
    <location>
        <begin position="18"/>
        <end position="41"/>
    </location>
</feature>